<dbReference type="Pfam" id="PF00512">
    <property type="entry name" value="HisKA"/>
    <property type="match status" value="1"/>
</dbReference>
<dbReference type="SMART" id="SM00448">
    <property type="entry name" value="REC"/>
    <property type="match status" value="1"/>
</dbReference>
<dbReference type="EMBL" id="CP031769">
    <property type="protein sequence ID" value="AXR07389.1"/>
    <property type="molecule type" value="Genomic_DNA"/>
</dbReference>
<evidence type="ECO:0000259" key="19">
    <source>
        <dbReference type="PROSITE" id="PS50894"/>
    </source>
</evidence>
<keyword evidence="12" id="KW-0902">Two-component regulatory system</keyword>
<dbReference type="SUPFAM" id="SSF55785">
    <property type="entry name" value="PYP-like sensor domain (PAS domain)"/>
    <property type="match status" value="1"/>
</dbReference>
<dbReference type="RefSeq" id="WP_117317505.1">
    <property type="nucleotide sequence ID" value="NZ_CP031769.1"/>
</dbReference>
<keyword evidence="21" id="KW-1185">Reference proteome</keyword>
<evidence type="ECO:0000256" key="5">
    <source>
        <dbReference type="ARBA" id="ARBA00022553"/>
    </source>
</evidence>
<dbReference type="OrthoDB" id="9810730at2"/>
<evidence type="ECO:0000256" key="14">
    <source>
        <dbReference type="PROSITE-ProRule" id="PRU00110"/>
    </source>
</evidence>
<dbReference type="InterPro" id="IPR011006">
    <property type="entry name" value="CheY-like_superfamily"/>
</dbReference>
<evidence type="ECO:0000256" key="3">
    <source>
        <dbReference type="ARBA" id="ARBA00012438"/>
    </source>
</evidence>
<evidence type="ECO:0000256" key="7">
    <source>
        <dbReference type="ARBA" id="ARBA00022692"/>
    </source>
</evidence>
<dbReference type="SUPFAM" id="SSF103190">
    <property type="entry name" value="Sensory domain-like"/>
    <property type="match status" value="1"/>
</dbReference>
<dbReference type="InterPro" id="IPR003594">
    <property type="entry name" value="HATPase_dom"/>
</dbReference>
<dbReference type="SUPFAM" id="SSF52172">
    <property type="entry name" value="CheY-like"/>
    <property type="match status" value="1"/>
</dbReference>
<evidence type="ECO:0000256" key="16">
    <source>
        <dbReference type="SAM" id="Phobius"/>
    </source>
</evidence>
<evidence type="ECO:0000256" key="2">
    <source>
        <dbReference type="ARBA" id="ARBA00004651"/>
    </source>
</evidence>
<evidence type="ECO:0000256" key="10">
    <source>
        <dbReference type="ARBA" id="ARBA00022840"/>
    </source>
</evidence>
<feature type="domain" description="HPt" evidence="19">
    <location>
        <begin position="1069"/>
        <end position="1165"/>
    </location>
</feature>
<dbReference type="Gene3D" id="1.10.287.130">
    <property type="match status" value="1"/>
</dbReference>
<dbReference type="SMART" id="SM00387">
    <property type="entry name" value="HATPase_c"/>
    <property type="match status" value="1"/>
</dbReference>
<keyword evidence="11 16" id="KW-1133">Transmembrane helix</keyword>
<dbReference type="FunFam" id="3.30.565.10:FF:000010">
    <property type="entry name" value="Sensor histidine kinase RcsC"/>
    <property type="match status" value="1"/>
</dbReference>
<dbReference type="PANTHER" id="PTHR45339">
    <property type="entry name" value="HYBRID SIGNAL TRANSDUCTION HISTIDINE KINASE J"/>
    <property type="match status" value="1"/>
</dbReference>
<dbReference type="SUPFAM" id="SSF55874">
    <property type="entry name" value="ATPase domain of HSP90 chaperone/DNA topoisomerase II/histidine kinase"/>
    <property type="match status" value="1"/>
</dbReference>
<keyword evidence="7 16" id="KW-0812">Transmembrane</keyword>
<dbReference type="KEGG" id="salm:D0Y50_14130"/>
<feature type="domain" description="Histidine kinase" evidence="17">
    <location>
        <begin position="513"/>
        <end position="734"/>
    </location>
</feature>
<dbReference type="InterPro" id="IPR013767">
    <property type="entry name" value="PAS_fold"/>
</dbReference>
<reference evidence="20 21" key="1">
    <citation type="submission" date="2018-08" db="EMBL/GenBank/DDBJ databases">
        <title>Salinimonas sediminis sp. nov., a piezophilic bacterium isolated from a deep-sea sediment sample from the New Britain Trench.</title>
        <authorList>
            <person name="Cao J."/>
        </authorList>
    </citation>
    <scope>NUCLEOTIDE SEQUENCE [LARGE SCALE GENOMIC DNA]</scope>
    <source>
        <strain evidence="20 21">N102</strain>
    </source>
</reference>
<keyword evidence="8" id="KW-0547">Nucleotide-binding</keyword>
<proteinExistence type="predicted"/>
<dbReference type="CDD" id="cd00082">
    <property type="entry name" value="HisKA"/>
    <property type="match status" value="1"/>
</dbReference>
<name>A0A346NPD2_9ALTE</name>
<dbReference type="Proteomes" id="UP000262073">
    <property type="component" value="Chromosome"/>
</dbReference>
<evidence type="ECO:0000256" key="8">
    <source>
        <dbReference type="ARBA" id="ARBA00022741"/>
    </source>
</evidence>
<evidence type="ECO:0000313" key="20">
    <source>
        <dbReference type="EMBL" id="AXR07389.1"/>
    </source>
</evidence>
<dbReference type="Gene3D" id="3.40.50.2300">
    <property type="match status" value="1"/>
</dbReference>
<keyword evidence="13 16" id="KW-0472">Membrane</keyword>
<dbReference type="InterPro" id="IPR036097">
    <property type="entry name" value="HisK_dim/P_sf"/>
</dbReference>
<dbReference type="InterPro" id="IPR001789">
    <property type="entry name" value="Sig_transdc_resp-reg_receiver"/>
</dbReference>
<dbReference type="PROSITE" id="PS50894">
    <property type="entry name" value="HPT"/>
    <property type="match status" value="1"/>
</dbReference>
<evidence type="ECO:0000256" key="13">
    <source>
        <dbReference type="ARBA" id="ARBA00023136"/>
    </source>
</evidence>
<dbReference type="SMART" id="SM00388">
    <property type="entry name" value="HisKA"/>
    <property type="match status" value="1"/>
</dbReference>
<keyword evidence="9" id="KW-0418">Kinase</keyword>
<feature type="domain" description="Response regulatory" evidence="18">
    <location>
        <begin position="900"/>
        <end position="1024"/>
    </location>
</feature>
<dbReference type="PROSITE" id="PS50109">
    <property type="entry name" value="HIS_KIN"/>
    <property type="match status" value="1"/>
</dbReference>
<dbReference type="InterPro" id="IPR005467">
    <property type="entry name" value="His_kinase_dom"/>
</dbReference>
<dbReference type="Pfam" id="PF02518">
    <property type="entry name" value="HATPase_c"/>
    <property type="match status" value="1"/>
</dbReference>
<keyword evidence="4" id="KW-1003">Cell membrane</keyword>
<evidence type="ECO:0000256" key="1">
    <source>
        <dbReference type="ARBA" id="ARBA00000085"/>
    </source>
</evidence>
<protein>
    <recommendedName>
        <fullName evidence="3">histidine kinase</fullName>
        <ecNumber evidence="3">2.7.13.3</ecNumber>
    </recommendedName>
</protein>
<comment type="subcellular location">
    <subcellularLocation>
        <location evidence="2">Cell membrane</location>
        <topology evidence="2">Multi-pass membrane protein</topology>
    </subcellularLocation>
</comment>
<evidence type="ECO:0000256" key="6">
    <source>
        <dbReference type="ARBA" id="ARBA00022679"/>
    </source>
</evidence>
<dbReference type="PRINTS" id="PR00344">
    <property type="entry name" value="BCTRLSENSOR"/>
</dbReference>
<comment type="catalytic activity">
    <reaction evidence="1">
        <text>ATP + protein L-histidine = ADP + protein N-phospho-L-histidine.</text>
        <dbReference type="EC" id="2.7.13.3"/>
    </reaction>
</comment>
<evidence type="ECO:0000256" key="12">
    <source>
        <dbReference type="ARBA" id="ARBA00023012"/>
    </source>
</evidence>
<sequence>MKFALLITLPRRILLLIGGLTCFIVLVAVFSEAELSARQYQLTGENHAINLNEAQSRLQARLELYFNDIQFLTETPQMQQFIGATGSPYATRPDSTLLPGVRAMLEAFLRHAPSYRELTLIDTAGQEIARARRTSLGVKSAPPRHLRQLANSPFFAQLGELSEQNMRVSAVRPAMHNQVVFHPVRPVIDITLPLYSASGVLAGYLSSTIELSELFNALGILVHDHNRLLIANADRSIVHNTHGSTLMDSATAFNHQFAEAFSPHNIINPQLTWYENNFNHTLFAGSQRQVKLGMGRTEYTMYIWWLTEKRYLNQQLNYQRIVLYGALAGAYLVLMAVVIIMHRTARGRYALAQTQAEVQVLFDNAHDGIVMIKDGNVISNCNQRFLEQCRLPRAKIVGHDIADVLGSKVDKATAQNLLQFKENELSEDVEISWRDPVQQRTYQCRTSLIEVRGEISAVALVFTDITQQREWRQQIVAANNQLEQKITQRTAQLELAHQDAVRSSDIKSKFISNISHEMRTPLNGVVGSLSLLGRIVKDDEGLRFLAMAQTSAENLNALINDVLDLSKIEAGKLELEEKAFNPLKLIESLVASMSVKAQEKGLQLLLDTNALHFVSFTCDPHRLTQIINNLLSNAIKFTNQGTVIVRVASSTKTGADGKLSISVEDTGVGIAQDNQSKLFSSFSQADKSIAAKYGGTGLGLAICKQLCELMHGEVTLSSQYGKGTTVDFYIPSSTWQTDPPESAMRLAGKVFTAFTNSAEEHAILATMVNSFGGEFVRYETIDELPLAGSAVPDVLIIDAHAMEFRELLMHLQNCAPGGLADTCKIALLQQPNKPLVKHQLAQTCSLSRPVLRSEFLARITDERLPRTADSAVPGGQEKRRDSDQFTVNAAAAKGQLAGQRLLIVDDNEINLEVAASLLDTFAMVVDKARDGTQAIATLARLHEDHQTVAAVLMDCNMPGMDGYEATKAIRTGQAGSQMQDVPIIAMTANAMRGEREKCLQAGMNDYVTKPLAITVLTNKLLQWCEANAFVPAIAPAMAEAENPALGSIKLQGTTICFDKPGALTRLMNNENLLKKLIGIFVAGGSDKLAQLRSAVKQQDCENVRQASHALKGQAGDIGAIDLHGKLHELEVEAKEAHQASFEAHLAIIEQAYAALLAQLQDYLNA</sequence>
<feature type="transmembrane region" description="Helical" evidence="16">
    <location>
        <begin position="321"/>
        <end position="341"/>
    </location>
</feature>
<dbReference type="SUPFAM" id="SSF47384">
    <property type="entry name" value="Homodimeric domain of signal transducing histidine kinase"/>
    <property type="match status" value="1"/>
</dbReference>
<evidence type="ECO:0000256" key="9">
    <source>
        <dbReference type="ARBA" id="ARBA00022777"/>
    </source>
</evidence>
<dbReference type="PROSITE" id="PS50110">
    <property type="entry name" value="RESPONSE_REGULATORY"/>
    <property type="match status" value="1"/>
</dbReference>
<dbReference type="InterPro" id="IPR029151">
    <property type="entry name" value="Sensor-like_sf"/>
</dbReference>
<dbReference type="AlphaFoldDB" id="A0A346NPD2"/>
<dbReference type="Gene3D" id="3.30.450.20">
    <property type="entry name" value="PAS domain"/>
    <property type="match status" value="2"/>
</dbReference>
<evidence type="ECO:0000259" key="18">
    <source>
        <dbReference type="PROSITE" id="PS50110"/>
    </source>
</evidence>
<keyword evidence="10" id="KW-0067">ATP-binding</keyword>
<dbReference type="Pfam" id="PF00989">
    <property type="entry name" value="PAS"/>
    <property type="match status" value="1"/>
</dbReference>
<evidence type="ECO:0000256" key="4">
    <source>
        <dbReference type="ARBA" id="ARBA00022475"/>
    </source>
</evidence>
<evidence type="ECO:0000256" key="11">
    <source>
        <dbReference type="ARBA" id="ARBA00022989"/>
    </source>
</evidence>
<evidence type="ECO:0000313" key="21">
    <source>
        <dbReference type="Proteomes" id="UP000262073"/>
    </source>
</evidence>
<evidence type="ECO:0000259" key="17">
    <source>
        <dbReference type="PROSITE" id="PS50109"/>
    </source>
</evidence>
<dbReference type="InterPro" id="IPR004358">
    <property type="entry name" value="Sig_transdc_His_kin-like_C"/>
</dbReference>
<dbReference type="Gene3D" id="1.20.120.160">
    <property type="entry name" value="HPT domain"/>
    <property type="match status" value="1"/>
</dbReference>
<dbReference type="GO" id="GO:0005886">
    <property type="term" value="C:plasma membrane"/>
    <property type="evidence" value="ECO:0007669"/>
    <property type="project" value="UniProtKB-SubCell"/>
</dbReference>
<dbReference type="InterPro" id="IPR008207">
    <property type="entry name" value="Sig_transdc_His_kin_Hpt_dom"/>
</dbReference>
<feature type="modified residue" description="Phosphohistidine" evidence="14">
    <location>
        <position position="1108"/>
    </location>
</feature>
<accession>A0A346NPD2</accession>
<dbReference type="Pfam" id="PF01627">
    <property type="entry name" value="Hpt"/>
    <property type="match status" value="1"/>
</dbReference>
<gene>
    <name evidence="20" type="ORF">D0Y50_14130</name>
</gene>
<dbReference type="GO" id="GO:0006355">
    <property type="term" value="P:regulation of DNA-templated transcription"/>
    <property type="evidence" value="ECO:0007669"/>
    <property type="project" value="InterPro"/>
</dbReference>
<dbReference type="SUPFAM" id="SSF47226">
    <property type="entry name" value="Histidine-containing phosphotransfer domain, HPT domain"/>
    <property type="match status" value="1"/>
</dbReference>
<dbReference type="Gene3D" id="3.30.565.10">
    <property type="entry name" value="Histidine kinase-like ATPase, C-terminal domain"/>
    <property type="match status" value="1"/>
</dbReference>
<dbReference type="CDD" id="cd16922">
    <property type="entry name" value="HATPase_EvgS-ArcB-TorS-like"/>
    <property type="match status" value="1"/>
</dbReference>
<dbReference type="InterPro" id="IPR035965">
    <property type="entry name" value="PAS-like_dom_sf"/>
</dbReference>
<dbReference type="PANTHER" id="PTHR45339:SF1">
    <property type="entry name" value="HYBRID SIGNAL TRANSDUCTION HISTIDINE KINASE J"/>
    <property type="match status" value="1"/>
</dbReference>
<keyword evidence="5 15" id="KW-0597">Phosphoprotein</keyword>
<dbReference type="InterPro" id="IPR036641">
    <property type="entry name" value="HPT_dom_sf"/>
</dbReference>
<dbReference type="Pfam" id="PF00072">
    <property type="entry name" value="Response_reg"/>
    <property type="match status" value="1"/>
</dbReference>
<keyword evidence="6" id="KW-0808">Transferase</keyword>
<organism evidence="20 21">
    <name type="scientific">Salinimonas sediminis</name>
    <dbReference type="NCBI Taxonomy" id="2303538"/>
    <lineage>
        <taxon>Bacteria</taxon>
        <taxon>Pseudomonadati</taxon>
        <taxon>Pseudomonadota</taxon>
        <taxon>Gammaproteobacteria</taxon>
        <taxon>Alteromonadales</taxon>
        <taxon>Alteromonadaceae</taxon>
        <taxon>Alteromonas/Salinimonas group</taxon>
        <taxon>Salinimonas</taxon>
    </lineage>
</organism>
<evidence type="ECO:0000256" key="15">
    <source>
        <dbReference type="PROSITE-ProRule" id="PRU00169"/>
    </source>
</evidence>
<dbReference type="GO" id="GO:0000155">
    <property type="term" value="F:phosphorelay sensor kinase activity"/>
    <property type="evidence" value="ECO:0007669"/>
    <property type="project" value="InterPro"/>
</dbReference>
<feature type="transmembrane region" description="Helical" evidence="16">
    <location>
        <begin position="12"/>
        <end position="31"/>
    </location>
</feature>
<dbReference type="CDD" id="cd17546">
    <property type="entry name" value="REC_hyHK_CKI1_RcsC-like"/>
    <property type="match status" value="1"/>
</dbReference>
<dbReference type="InterPro" id="IPR003661">
    <property type="entry name" value="HisK_dim/P_dom"/>
</dbReference>
<dbReference type="GO" id="GO:0005524">
    <property type="term" value="F:ATP binding"/>
    <property type="evidence" value="ECO:0007669"/>
    <property type="project" value="UniProtKB-KW"/>
</dbReference>
<dbReference type="EC" id="2.7.13.3" evidence="3"/>
<feature type="modified residue" description="4-aspartylphosphate" evidence="15">
    <location>
        <position position="954"/>
    </location>
</feature>
<dbReference type="InterPro" id="IPR036890">
    <property type="entry name" value="HATPase_C_sf"/>
</dbReference>